<gene>
    <name evidence="2" type="ORF">LSALG_LOCUS19304</name>
</gene>
<dbReference type="AlphaFoldDB" id="A0AA35YSS6"/>
<keyword evidence="3" id="KW-1185">Reference proteome</keyword>
<dbReference type="Proteomes" id="UP001177003">
    <property type="component" value="Chromosome 4"/>
</dbReference>
<accession>A0AA35YSS6</accession>
<evidence type="ECO:0000256" key="1">
    <source>
        <dbReference type="SAM" id="SignalP"/>
    </source>
</evidence>
<evidence type="ECO:0008006" key="4">
    <source>
        <dbReference type="Google" id="ProtNLM"/>
    </source>
</evidence>
<feature type="chain" id="PRO_5041420833" description="WAP domain-containing protein" evidence="1">
    <location>
        <begin position="28"/>
        <end position="127"/>
    </location>
</feature>
<organism evidence="2 3">
    <name type="scientific">Lactuca saligna</name>
    <name type="common">Willowleaf lettuce</name>
    <dbReference type="NCBI Taxonomy" id="75948"/>
    <lineage>
        <taxon>Eukaryota</taxon>
        <taxon>Viridiplantae</taxon>
        <taxon>Streptophyta</taxon>
        <taxon>Embryophyta</taxon>
        <taxon>Tracheophyta</taxon>
        <taxon>Spermatophyta</taxon>
        <taxon>Magnoliopsida</taxon>
        <taxon>eudicotyledons</taxon>
        <taxon>Gunneridae</taxon>
        <taxon>Pentapetalae</taxon>
        <taxon>asterids</taxon>
        <taxon>campanulids</taxon>
        <taxon>Asterales</taxon>
        <taxon>Asteraceae</taxon>
        <taxon>Cichorioideae</taxon>
        <taxon>Cichorieae</taxon>
        <taxon>Lactucinae</taxon>
        <taxon>Lactuca</taxon>
    </lineage>
</organism>
<keyword evidence="1" id="KW-0732">Signal</keyword>
<feature type="signal peptide" evidence="1">
    <location>
        <begin position="1"/>
        <end position="27"/>
    </location>
</feature>
<protein>
    <recommendedName>
        <fullName evidence="4">WAP domain-containing protein</fullName>
    </recommendedName>
</protein>
<evidence type="ECO:0000313" key="2">
    <source>
        <dbReference type="EMBL" id="CAI9279510.1"/>
    </source>
</evidence>
<evidence type="ECO:0000313" key="3">
    <source>
        <dbReference type="Proteomes" id="UP001177003"/>
    </source>
</evidence>
<proteinExistence type="predicted"/>
<reference evidence="2" key="1">
    <citation type="submission" date="2023-04" db="EMBL/GenBank/DDBJ databases">
        <authorList>
            <person name="Vijverberg K."/>
            <person name="Xiong W."/>
            <person name="Schranz E."/>
        </authorList>
    </citation>
    <scope>NUCLEOTIDE SEQUENCE</scope>
</reference>
<dbReference type="EMBL" id="OX465080">
    <property type="protein sequence ID" value="CAI9279510.1"/>
    <property type="molecule type" value="Genomic_DNA"/>
</dbReference>
<name>A0AA35YSS6_LACSI</name>
<sequence>MVNLFETCIMMFCISFLVLFPCHQCNGYILSNVGAGKPPKCNIECKKVKNEDYCCCGFEDTPCSGSLDVCIKNCAAAKYCCVYTNYGGYGSKVDIAASMVGEFDVAATIFGEAYVVGAWAGEGGGGV</sequence>